<dbReference type="EMBL" id="JTHE02000003">
    <property type="protein sequence ID" value="NEV67767.1"/>
    <property type="molecule type" value="Genomic_DNA"/>
</dbReference>
<feature type="compositionally biased region" description="Polar residues" evidence="1">
    <location>
        <begin position="10"/>
        <end position="20"/>
    </location>
</feature>
<feature type="region of interest" description="Disordered" evidence="1">
    <location>
        <begin position="102"/>
        <end position="121"/>
    </location>
</feature>
<accession>A0A0C1Y3D2</accession>
<organism evidence="2">
    <name type="scientific">Lyngbya confervoides BDU141951</name>
    <dbReference type="NCBI Taxonomy" id="1574623"/>
    <lineage>
        <taxon>Bacteria</taxon>
        <taxon>Bacillati</taxon>
        <taxon>Cyanobacteriota</taxon>
        <taxon>Cyanophyceae</taxon>
        <taxon>Oscillatoriophycideae</taxon>
        <taxon>Oscillatoriales</taxon>
        <taxon>Microcoleaceae</taxon>
        <taxon>Lyngbya</taxon>
    </lineage>
</organism>
<sequence length="350" mass="36105">MIDSKVPPIDSQSLPESSHPIQMADASADQLMSELFGDVERALDGDEEALAKLAQPTVTEPPPAAEMPLSFAVSDSASELLDPATAAIATDLATVSTPLVPVTDDEAGKAPSTTPTPPTPVKSFWTVNRALLGAAGLMMLATLGVWMQQRQTAELAAVAPATVPTEVPVVNANAEFLEYLRRSLEVIAQNATATPTAASNVGEVTVALNGGNGAGLPPMANNMLPPGAPNGVPGVPGQVNVIERVYVPYPASQSAAVMPTPTAPNSAYLPTPSGTTSAPAAAAVNTQTLLGVLELGDRSAALFEIAGVPQRVYIGERIGNSGWLLVSVANEEAVVRRNGEVRTLYIGQEF</sequence>
<dbReference type="AlphaFoldDB" id="A0A0C1Y3D2"/>
<comment type="caution">
    <text evidence="2">The sequence shown here is derived from an EMBL/GenBank/DDBJ whole genome shotgun (WGS) entry which is preliminary data.</text>
</comment>
<reference evidence="2" key="3">
    <citation type="submission" date="2020-02" db="EMBL/GenBank/DDBJ databases">
        <authorList>
            <person name="Sarangi A.N."/>
            <person name="Ghosh S."/>
            <person name="Mukherjee M."/>
            <person name="Tripathy S."/>
        </authorList>
    </citation>
    <scope>NUCLEOTIDE SEQUENCE</scope>
    <source>
        <strain evidence="2">BDU141951</strain>
    </source>
</reference>
<gene>
    <name evidence="2" type="ORF">QQ91_011630</name>
</gene>
<protein>
    <recommendedName>
        <fullName evidence="3">Type II secretion system protein GspC N-terminal domain-containing protein</fullName>
    </recommendedName>
</protein>
<evidence type="ECO:0000256" key="1">
    <source>
        <dbReference type="SAM" id="MobiDB-lite"/>
    </source>
</evidence>
<reference evidence="2" key="1">
    <citation type="submission" date="2014-11" db="EMBL/GenBank/DDBJ databases">
        <authorList>
            <person name="Malar M.C."/>
            <person name="Sen D."/>
            <person name="Tripathy S."/>
        </authorList>
    </citation>
    <scope>NUCLEOTIDE SEQUENCE</scope>
    <source>
        <strain evidence="2">BDU141951</strain>
    </source>
</reference>
<evidence type="ECO:0000313" key="2">
    <source>
        <dbReference type="EMBL" id="NEV67767.1"/>
    </source>
</evidence>
<feature type="region of interest" description="Disordered" evidence="1">
    <location>
        <begin position="1"/>
        <end position="20"/>
    </location>
</feature>
<reference evidence="2" key="2">
    <citation type="journal article" date="2015" name="Genome Announc.">
        <title>Draft Genome Sequence of Filamentous Marine Cyanobacterium Lyngbya confervoides Strain BDU141951.</title>
        <authorList>
            <person name="Chandrababunaidu M.M."/>
            <person name="Sen D."/>
            <person name="Tripathy S."/>
        </authorList>
    </citation>
    <scope>NUCLEOTIDE SEQUENCE</scope>
    <source>
        <strain evidence="2">BDU141951</strain>
    </source>
</reference>
<proteinExistence type="predicted"/>
<evidence type="ECO:0008006" key="3">
    <source>
        <dbReference type="Google" id="ProtNLM"/>
    </source>
</evidence>
<name>A0A0C1Y3D2_9CYAN</name>